<evidence type="ECO:0000313" key="1">
    <source>
        <dbReference type="EMBL" id="SDT11919.1"/>
    </source>
</evidence>
<evidence type="ECO:0000313" key="2">
    <source>
        <dbReference type="Proteomes" id="UP000198481"/>
    </source>
</evidence>
<dbReference type="Proteomes" id="UP000198481">
    <property type="component" value="Chromosome I"/>
</dbReference>
<organism evidence="1 2">
    <name type="scientific">Pseudomonas prosekii</name>
    <dbReference type="NCBI Taxonomy" id="1148509"/>
    <lineage>
        <taxon>Bacteria</taxon>
        <taxon>Pseudomonadati</taxon>
        <taxon>Pseudomonadota</taxon>
        <taxon>Gammaproteobacteria</taxon>
        <taxon>Pseudomonadales</taxon>
        <taxon>Pseudomonadaceae</taxon>
        <taxon>Pseudomonas</taxon>
    </lineage>
</organism>
<dbReference type="STRING" id="1148509.SAMN05216222_3176"/>
<name>A0A1H1XSS3_9PSED</name>
<reference evidence="1 2" key="1">
    <citation type="submission" date="2016-10" db="EMBL/GenBank/DDBJ databases">
        <authorList>
            <person name="de Groot N.N."/>
        </authorList>
    </citation>
    <scope>NUCLEOTIDE SEQUENCE [LARGE SCALE GENOMIC DNA]</scope>
    <source>
        <strain evidence="1 2">LMG 26867</strain>
    </source>
</reference>
<gene>
    <name evidence="1" type="ORF">SAMN05216222_3176</name>
</gene>
<proteinExistence type="predicted"/>
<dbReference type="AlphaFoldDB" id="A0A1H1XSS3"/>
<dbReference type="EMBL" id="LT629762">
    <property type="protein sequence ID" value="SDT11919.1"/>
    <property type="molecule type" value="Genomic_DNA"/>
</dbReference>
<protein>
    <submittedName>
        <fullName evidence="1">Uncharacterized protein</fullName>
    </submittedName>
</protein>
<accession>A0A1H1XSS3</accession>
<sequence>MSRRLGLREDQCWRENLVTRIVELLPVEPRWCHREQARSHIGFLVSPQWHEQPKNPVGASLLAMGAEQSAKH</sequence>